<evidence type="ECO:0000313" key="4">
    <source>
        <dbReference type="Proteomes" id="UP000006073"/>
    </source>
</evidence>
<evidence type="ECO:0000256" key="1">
    <source>
        <dbReference type="ARBA" id="ARBA00009820"/>
    </source>
</evidence>
<dbReference type="SUPFAM" id="SSF82171">
    <property type="entry name" value="DPP6 N-terminal domain-like"/>
    <property type="match status" value="1"/>
</dbReference>
<accession>S2DX33</accession>
<feature type="domain" description="Dipeptidylpeptidase IV N-terminal" evidence="2">
    <location>
        <begin position="14"/>
        <end position="103"/>
    </location>
</feature>
<dbReference type="InterPro" id="IPR002469">
    <property type="entry name" value="Peptidase_S9B_N"/>
</dbReference>
<gene>
    <name evidence="3" type="ORF">A33Q_2401</name>
</gene>
<dbReference type="EMBL" id="ALWO02000033">
    <property type="protein sequence ID" value="EOZ96631.1"/>
    <property type="molecule type" value="Genomic_DNA"/>
</dbReference>
<dbReference type="PANTHER" id="PTHR36842">
    <property type="entry name" value="PROTEIN TOLB HOMOLOG"/>
    <property type="match status" value="1"/>
</dbReference>
<dbReference type="GO" id="GO:0006508">
    <property type="term" value="P:proteolysis"/>
    <property type="evidence" value="ECO:0007669"/>
    <property type="project" value="InterPro"/>
</dbReference>
<dbReference type="PANTHER" id="PTHR36842:SF1">
    <property type="entry name" value="PROTEIN TOLB"/>
    <property type="match status" value="1"/>
</dbReference>
<name>S2DX33_INDAL</name>
<dbReference type="InterPro" id="IPR011659">
    <property type="entry name" value="WD40"/>
</dbReference>
<proteinExistence type="inferred from homology"/>
<comment type="similarity">
    <text evidence="1">Belongs to the TolB family.</text>
</comment>
<dbReference type="Pfam" id="PF07676">
    <property type="entry name" value="PD40"/>
    <property type="match status" value="1"/>
</dbReference>
<dbReference type="Gene3D" id="2.120.10.30">
    <property type="entry name" value="TolB, C-terminal domain"/>
    <property type="match status" value="1"/>
</dbReference>
<evidence type="ECO:0000313" key="3">
    <source>
        <dbReference type="EMBL" id="EOZ96631.1"/>
    </source>
</evidence>
<dbReference type="AlphaFoldDB" id="S2DX33"/>
<dbReference type="InterPro" id="IPR011042">
    <property type="entry name" value="6-blade_b-propeller_TolB-like"/>
</dbReference>
<dbReference type="Pfam" id="PF00930">
    <property type="entry name" value="DPPIV_N"/>
    <property type="match status" value="1"/>
</dbReference>
<keyword evidence="4" id="KW-1185">Reference proteome</keyword>
<evidence type="ECO:0000259" key="2">
    <source>
        <dbReference type="Pfam" id="PF00930"/>
    </source>
</evidence>
<dbReference type="eggNOG" id="COG0823">
    <property type="taxonomic scope" value="Bacteria"/>
</dbReference>
<comment type="caution">
    <text evidence="3">The sequence shown here is derived from an EMBL/GenBank/DDBJ whole genome shotgun (WGS) entry which is preliminary data.</text>
</comment>
<dbReference type="STRING" id="1189612.A33Q_2401"/>
<organism evidence="3 4">
    <name type="scientific">Indibacter alkaliphilus (strain CCUG 57479 / KCTC 22604 / LW1)</name>
    <dbReference type="NCBI Taxonomy" id="1189612"/>
    <lineage>
        <taxon>Bacteria</taxon>
        <taxon>Pseudomonadati</taxon>
        <taxon>Bacteroidota</taxon>
        <taxon>Cytophagia</taxon>
        <taxon>Cytophagales</taxon>
        <taxon>Cyclobacteriaceae</taxon>
    </lineage>
</organism>
<sequence length="127" mass="13852">MDKLYTLSDPQIAPDGKSILVVVAKPDTLTNKFKSSIHQVDIATQSSQQLTFDRVSVSSPKWSPSGTQMAFIAADAEKKSQIFVLTMAGGEAKQITNSPTGVLVFSWRPDGKMIAFSQFDEVANKKK</sequence>
<protein>
    <submittedName>
        <fullName evidence="3">Peptidase S9, prolyl oligopeptidase active site region</fullName>
    </submittedName>
</protein>
<dbReference type="Proteomes" id="UP000006073">
    <property type="component" value="Unassembled WGS sequence"/>
</dbReference>
<reference evidence="3 4" key="1">
    <citation type="journal article" date="2013" name="Genome Announc.">
        <title>Draft Genome Sequence of Indibacter alkaliphilus Strain LW1T, Isolated from Lonar Lake, a Haloalkaline Lake in the Buldana District of Maharashtra, India.</title>
        <authorList>
            <person name="Singh A."/>
            <person name="Kumar Jangir P."/>
            <person name="Sharma R."/>
            <person name="Singh A."/>
            <person name="Kumar Pinnaka A."/>
            <person name="Shivaji S."/>
        </authorList>
    </citation>
    <scope>NUCLEOTIDE SEQUENCE [LARGE SCALE GENOMIC DNA]</scope>
    <source>
        <strain evidence="4">CCUG 57479 / KCTC 22604 / LW1</strain>
    </source>
</reference>